<gene>
    <name evidence="2" type="ORF">PPACK8108_LOCUS22580</name>
</gene>
<dbReference type="Pfam" id="PF04847">
    <property type="entry name" value="Calcipressin"/>
    <property type="match status" value="1"/>
</dbReference>
<dbReference type="InterPro" id="IPR006931">
    <property type="entry name" value="Calcipressin"/>
</dbReference>
<evidence type="ECO:0000313" key="2">
    <source>
        <dbReference type="EMBL" id="CAH7687747.1"/>
    </source>
</evidence>
<dbReference type="GO" id="GO:0019722">
    <property type="term" value="P:calcium-mediated signaling"/>
    <property type="evidence" value="ECO:0007669"/>
    <property type="project" value="InterPro"/>
</dbReference>
<comment type="caution">
    <text evidence="2">The sequence shown here is derived from an EMBL/GenBank/DDBJ whole genome shotgun (WGS) entry which is preliminary data.</text>
</comment>
<dbReference type="GO" id="GO:0005737">
    <property type="term" value="C:cytoplasm"/>
    <property type="evidence" value="ECO:0007669"/>
    <property type="project" value="TreeGrafter"/>
</dbReference>
<keyword evidence="3" id="KW-1185">Reference proteome</keyword>
<dbReference type="AlphaFoldDB" id="A0AAV0BKA7"/>
<dbReference type="PANTHER" id="PTHR10300:SF14">
    <property type="entry name" value="PROTEIN SARAH"/>
    <property type="match status" value="1"/>
</dbReference>
<dbReference type="GO" id="GO:0005634">
    <property type="term" value="C:nucleus"/>
    <property type="evidence" value="ECO:0007669"/>
    <property type="project" value="TreeGrafter"/>
</dbReference>
<organism evidence="2 3">
    <name type="scientific">Phakopsora pachyrhizi</name>
    <name type="common">Asian soybean rust disease fungus</name>
    <dbReference type="NCBI Taxonomy" id="170000"/>
    <lineage>
        <taxon>Eukaryota</taxon>
        <taxon>Fungi</taxon>
        <taxon>Dikarya</taxon>
        <taxon>Basidiomycota</taxon>
        <taxon>Pucciniomycotina</taxon>
        <taxon>Pucciniomycetes</taxon>
        <taxon>Pucciniales</taxon>
        <taxon>Phakopsoraceae</taxon>
        <taxon>Phakopsora</taxon>
    </lineage>
</organism>
<comment type="similarity">
    <text evidence="1">Belongs to the RCAN family.</text>
</comment>
<name>A0AAV0BKA7_PHAPC</name>
<dbReference type="GO" id="GO:0008597">
    <property type="term" value="F:calcium-dependent protein serine/threonine phosphatase regulator activity"/>
    <property type="evidence" value="ECO:0007669"/>
    <property type="project" value="TreeGrafter"/>
</dbReference>
<reference evidence="2" key="1">
    <citation type="submission" date="2022-06" db="EMBL/GenBank/DDBJ databases">
        <authorList>
            <consortium name="SYNGENTA / RWTH Aachen University"/>
        </authorList>
    </citation>
    <scope>NUCLEOTIDE SEQUENCE</scope>
</reference>
<sequence length="58" mass="6492">MGDGLLKPPMSNKNFLISPPGSPLVVWEQAVEDLPNQNTLAEDLSQQLQFLRINQDED</sequence>
<dbReference type="Proteomes" id="UP001153365">
    <property type="component" value="Unassembled WGS sequence"/>
</dbReference>
<evidence type="ECO:0000256" key="1">
    <source>
        <dbReference type="ARBA" id="ARBA00008209"/>
    </source>
</evidence>
<dbReference type="EMBL" id="CALTRL010005906">
    <property type="protein sequence ID" value="CAH7687747.1"/>
    <property type="molecule type" value="Genomic_DNA"/>
</dbReference>
<dbReference type="PANTHER" id="PTHR10300">
    <property type="entry name" value="CALCIPRESSIN"/>
    <property type="match status" value="1"/>
</dbReference>
<proteinExistence type="inferred from homology"/>
<accession>A0AAV0BKA7</accession>
<protein>
    <submittedName>
        <fullName evidence="2">Calcipressin</fullName>
    </submittedName>
</protein>
<evidence type="ECO:0000313" key="3">
    <source>
        <dbReference type="Proteomes" id="UP001153365"/>
    </source>
</evidence>